<comment type="similarity">
    <text evidence="1">Belongs to the low molecular weight phosphotyrosine protein phosphatase family.</text>
</comment>
<reference evidence="8 10" key="2">
    <citation type="submission" date="2020-08" db="EMBL/GenBank/DDBJ databases">
        <title>Genomic Encyclopedia of Type Strains, Phase IV (KMG-IV): sequencing the most valuable type-strain genomes for metagenomic binning, comparative biology and taxonomic classification.</title>
        <authorList>
            <person name="Goeker M."/>
        </authorList>
    </citation>
    <scope>NUCLEOTIDE SEQUENCE [LARGE SCALE GENOMIC DNA]</scope>
    <source>
        <strain evidence="8 10">DSM 107085</strain>
    </source>
</reference>
<dbReference type="InterPro" id="IPR023485">
    <property type="entry name" value="Ptyr_pPase"/>
</dbReference>
<feature type="domain" description="Phosphotyrosine protein phosphatase I" evidence="6">
    <location>
        <begin position="5"/>
        <end position="152"/>
    </location>
</feature>
<keyword evidence="4" id="KW-0904">Protein phosphatase</keyword>
<dbReference type="RefSeq" id="WP_043101024.1">
    <property type="nucleotide sequence ID" value="NZ_JACHET010000001.1"/>
</dbReference>
<evidence type="ECO:0000256" key="5">
    <source>
        <dbReference type="PIRSR" id="PIRSR617867-1"/>
    </source>
</evidence>
<accession>A0A099CXE1</accession>
<dbReference type="AlphaFoldDB" id="A0A099CXE1"/>
<protein>
    <recommendedName>
        <fullName evidence="2">protein-tyrosine-phosphatase</fullName>
        <ecNumber evidence="2">3.1.3.48</ecNumber>
    </recommendedName>
</protein>
<reference evidence="7 9" key="1">
    <citation type="submission" date="2014-09" db="EMBL/GenBank/DDBJ databases">
        <title>Xanthomonadaceae 3.5X direct submission.</title>
        <authorList>
            <person name="Fang T."/>
            <person name="Wang H."/>
        </authorList>
    </citation>
    <scope>NUCLEOTIDE SEQUENCE [LARGE SCALE GENOMIC DNA]</scope>
    <source>
        <strain evidence="7 9">3.5X</strain>
    </source>
</reference>
<feature type="active site" evidence="5">
    <location>
        <position position="17"/>
    </location>
</feature>
<dbReference type="Proteomes" id="UP000560000">
    <property type="component" value="Unassembled WGS sequence"/>
</dbReference>
<name>A0A099CXE1_9GAMM</name>
<proteinExistence type="inferred from homology"/>
<dbReference type="CDD" id="cd16343">
    <property type="entry name" value="LMWPTP"/>
    <property type="match status" value="1"/>
</dbReference>
<dbReference type="Proteomes" id="UP000029708">
    <property type="component" value="Unassembled WGS sequence"/>
</dbReference>
<dbReference type="SMART" id="SM00226">
    <property type="entry name" value="LMWPc"/>
    <property type="match status" value="1"/>
</dbReference>
<evidence type="ECO:0000256" key="1">
    <source>
        <dbReference type="ARBA" id="ARBA00011063"/>
    </source>
</evidence>
<feature type="active site" description="Proton donor" evidence="5">
    <location>
        <position position="126"/>
    </location>
</feature>
<evidence type="ECO:0000256" key="3">
    <source>
        <dbReference type="ARBA" id="ARBA00022801"/>
    </source>
</evidence>
<dbReference type="InterPro" id="IPR036196">
    <property type="entry name" value="Ptyr_pPase_sf"/>
</dbReference>
<dbReference type="PANTHER" id="PTHR11717">
    <property type="entry name" value="LOW MOLECULAR WEIGHT PROTEIN TYROSINE PHOSPHATASE"/>
    <property type="match status" value="1"/>
</dbReference>
<dbReference type="SUPFAM" id="SSF52788">
    <property type="entry name" value="Phosphotyrosine protein phosphatases I"/>
    <property type="match status" value="1"/>
</dbReference>
<evidence type="ECO:0000256" key="2">
    <source>
        <dbReference type="ARBA" id="ARBA00013064"/>
    </source>
</evidence>
<dbReference type="PANTHER" id="PTHR11717:SF7">
    <property type="entry name" value="LOW MOLECULAR WEIGHT PHOSPHOTYROSINE PROTEIN PHOSPHATASE"/>
    <property type="match status" value="1"/>
</dbReference>
<dbReference type="HOGENOM" id="CLU_071415_2_2_6"/>
<dbReference type="InterPro" id="IPR050438">
    <property type="entry name" value="LMW_PTPase"/>
</dbReference>
<sequence>MSEGQGILFVCLGNICRSPLAEAVARLEFERAGLDLPVDSCGTGGWHAGEGADPRSVRAGAEAGYDLAPHRARRLEDADFERWQWLLAMDAANLDEMRARCPQRLHGRLGLFLDVAGVQTRGEVPDPYYGGREDFRAVLKLAQNGVHGLIRQLRSA</sequence>
<dbReference type="EMBL" id="JACHET010000001">
    <property type="protein sequence ID" value="MBB6183166.1"/>
    <property type="molecule type" value="Genomic_DNA"/>
</dbReference>
<dbReference type="InterPro" id="IPR017867">
    <property type="entry name" value="Tyr_phospatase_low_mol_wt"/>
</dbReference>
<evidence type="ECO:0000256" key="4">
    <source>
        <dbReference type="ARBA" id="ARBA00022912"/>
    </source>
</evidence>
<dbReference type="EMBL" id="JROI01000010">
    <property type="protein sequence ID" value="KGI78336.1"/>
    <property type="molecule type" value="Genomic_DNA"/>
</dbReference>
<evidence type="ECO:0000259" key="6">
    <source>
        <dbReference type="SMART" id="SM00226"/>
    </source>
</evidence>
<feature type="active site" description="Nucleophile" evidence="5">
    <location>
        <position position="11"/>
    </location>
</feature>
<dbReference type="Gene3D" id="3.40.50.2300">
    <property type="match status" value="1"/>
</dbReference>
<dbReference type="PRINTS" id="PR00719">
    <property type="entry name" value="LMWPTPASE"/>
</dbReference>
<dbReference type="EC" id="3.1.3.48" evidence="2"/>
<dbReference type="Pfam" id="PF01451">
    <property type="entry name" value="LMWPc"/>
    <property type="match status" value="1"/>
</dbReference>
<evidence type="ECO:0000313" key="7">
    <source>
        <dbReference type="EMBL" id="KGI78336.1"/>
    </source>
</evidence>
<evidence type="ECO:0000313" key="9">
    <source>
        <dbReference type="Proteomes" id="UP000029708"/>
    </source>
</evidence>
<keyword evidence="9" id="KW-1185">Reference proteome</keyword>
<dbReference type="STRING" id="1543381.LF63_0108510"/>
<evidence type="ECO:0000313" key="10">
    <source>
        <dbReference type="Proteomes" id="UP000560000"/>
    </source>
</evidence>
<comment type="caution">
    <text evidence="7">The sequence shown here is derived from an EMBL/GenBank/DDBJ whole genome shotgun (WGS) entry which is preliminary data.</text>
</comment>
<organism evidence="7 9">
    <name type="scientific">Oleiagrimonas soli</name>
    <dbReference type="NCBI Taxonomy" id="1543381"/>
    <lineage>
        <taxon>Bacteria</taxon>
        <taxon>Pseudomonadati</taxon>
        <taxon>Pseudomonadota</taxon>
        <taxon>Gammaproteobacteria</taxon>
        <taxon>Lysobacterales</taxon>
        <taxon>Rhodanobacteraceae</taxon>
        <taxon>Oleiagrimonas</taxon>
    </lineage>
</organism>
<keyword evidence="3 8" id="KW-0378">Hydrolase</keyword>
<dbReference type="GO" id="GO:0004725">
    <property type="term" value="F:protein tyrosine phosphatase activity"/>
    <property type="evidence" value="ECO:0007669"/>
    <property type="project" value="UniProtKB-EC"/>
</dbReference>
<evidence type="ECO:0000313" key="8">
    <source>
        <dbReference type="EMBL" id="MBB6183166.1"/>
    </source>
</evidence>
<gene>
    <name evidence="8" type="ORF">HNQ86_000511</name>
    <name evidence="7" type="ORF">LF63_0108510</name>
</gene>